<keyword evidence="1" id="KW-0472">Membrane</keyword>
<evidence type="ECO:0000313" key="2">
    <source>
        <dbReference type="EMBL" id="UYG50815.1"/>
    </source>
</evidence>
<accession>A0ABY6G8Y2</accession>
<sequence>MRRRQQHGGYTLIELMISIAIGLFIALGLSGIYFVAKRNFLDQDSLGATLENQRFVFTVLTDQVQTAGYYPEPMSNNSTLAFPAAANFAVGSFLFGSGNATAANDSLTIRYQARAADNLSSCTGSKHNAAAAATYSSRFEVNSSQQLICTDSDNRQSVISEDVAGFKVLYLADTDGDAAPDRYLYASSVTTAGLWASIHAVQISYRKIDREKSRGNNLVYLPMTFKKTIALRNQA</sequence>
<proteinExistence type="predicted"/>
<dbReference type="RefSeq" id="WP_231041912.1">
    <property type="nucleotide sequence ID" value="NZ_CP106881.1"/>
</dbReference>
<keyword evidence="1" id="KW-0812">Transmembrane</keyword>
<dbReference type="PROSITE" id="PS00409">
    <property type="entry name" value="PROKAR_NTER_METHYL"/>
    <property type="match status" value="1"/>
</dbReference>
<protein>
    <submittedName>
        <fullName evidence="2">PilW family protein</fullName>
    </submittedName>
</protein>
<keyword evidence="3" id="KW-1185">Reference proteome</keyword>
<feature type="transmembrane region" description="Helical" evidence="1">
    <location>
        <begin position="12"/>
        <end position="36"/>
    </location>
</feature>
<dbReference type="NCBIfam" id="TIGR02532">
    <property type="entry name" value="IV_pilin_GFxxxE"/>
    <property type="match status" value="1"/>
</dbReference>
<dbReference type="InterPro" id="IPR012902">
    <property type="entry name" value="N_methyl_site"/>
</dbReference>
<gene>
    <name evidence="2" type="ORF">M9799_12020</name>
</gene>
<evidence type="ECO:0000256" key="1">
    <source>
        <dbReference type="SAM" id="Phobius"/>
    </source>
</evidence>
<dbReference type="Pfam" id="PF16074">
    <property type="entry name" value="PilW"/>
    <property type="match status" value="1"/>
</dbReference>
<evidence type="ECO:0000313" key="3">
    <source>
        <dbReference type="Proteomes" id="UP001162800"/>
    </source>
</evidence>
<dbReference type="InterPro" id="IPR032092">
    <property type="entry name" value="PilW"/>
</dbReference>
<name>A0ABY6G8Y2_9BURK</name>
<dbReference type="EMBL" id="CP106881">
    <property type="protein sequence ID" value="UYG50815.1"/>
    <property type="molecule type" value="Genomic_DNA"/>
</dbReference>
<organism evidence="2 3">
    <name type="scientific">Comamonas endophytica</name>
    <dbReference type="NCBI Taxonomy" id="2949090"/>
    <lineage>
        <taxon>Bacteria</taxon>
        <taxon>Pseudomonadati</taxon>
        <taxon>Pseudomonadota</taxon>
        <taxon>Betaproteobacteria</taxon>
        <taxon>Burkholderiales</taxon>
        <taxon>Comamonadaceae</taxon>
        <taxon>Comamonas</taxon>
    </lineage>
</organism>
<reference evidence="2" key="1">
    <citation type="submission" date="2022-09" db="EMBL/GenBank/DDBJ databases">
        <title>The complete genome of Acidovorax sp. 5MLIR.</title>
        <authorList>
            <person name="Liu L."/>
            <person name="Yue J."/>
            <person name="Yang F."/>
            <person name="Yuan J."/>
            <person name="Li L."/>
        </authorList>
    </citation>
    <scope>NUCLEOTIDE SEQUENCE</scope>
    <source>
        <strain evidence="2">5MLIR</strain>
    </source>
</reference>
<dbReference type="Proteomes" id="UP001162800">
    <property type="component" value="Chromosome"/>
</dbReference>
<keyword evidence="1" id="KW-1133">Transmembrane helix</keyword>
<dbReference type="Pfam" id="PF07963">
    <property type="entry name" value="N_methyl"/>
    <property type="match status" value="1"/>
</dbReference>